<organism evidence="10 11">
    <name type="scientific">Pseudomonas frederiksbergensis</name>
    <dbReference type="NCBI Taxonomy" id="104087"/>
    <lineage>
        <taxon>Bacteria</taxon>
        <taxon>Pseudomonadati</taxon>
        <taxon>Pseudomonadota</taxon>
        <taxon>Gammaproteobacteria</taxon>
        <taxon>Pseudomonadales</taxon>
        <taxon>Pseudomonadaceae</taxon>
        <taxon>Pseudomonas</taxon>
    </lineage>
</organism>
<keyword evidence="5" id="KW-0769">Symport</keyword>
<feature type="transmembrane region" description="Helical" evidence="8">
    <location>
        <begin position="113"/>
        <end position="135"/>
    </location>
</feature>
<gene>
    <name evidence="10" type="ORF">BK665_18160</name>
</gene>
<evidence type="ECO:0000256" key="6">
    <source>
        <dbReference type="ARBA" id="ARBA00022989"/>
    </source>
</evidence>
<evidence type="ECO:0000256" key="8">
    <source>
        <dbReference type="SAM" id="Phobius"/>
    </source>
</evidence>
<dbReference type="PANTHER" id="PTHR43528">
    <property type="entry name" value="ALPHA-KETOGLUTARATE PERMEASE"/>
    <property type="match status" value="1"/>
</dbReference>
<dbReference type="AlphaFoldDB" id="A0A423KG56"/>
<dbReference type="GO" id="GO:0015293">
    <property type="term" value="F:symporter activity"/>
    <property type="evidence" value="ECO:0007669"/>
    <property type="project" value="UniProtKB-KW"/>
</dbReference>
<dbReference type="PROSITE" id="PS00216">
    <property type="entry name" value="SUGAR_TRANSPORT_1"/>
    <property type="match status" value="1"/>
</dbReference>
<dbReference type="PROSITE" id="PS00217">
    <property type="entry name" value="SUGAR_TRANSPORT_2"/>
    <property type="match status" value="1"/>
</dbReference>
<protein>
    <submittedName>
        <fullName evidence="10">Citrate-proton symporter</fullName>
    </submittedName>
</protein>
<evidence type="ECO:0000256" key="5">
    <source>
        <dbReference type="ARBA" id="ARBA00022847"/>
    </source>
</evidence>
<feature type="transmembrane region" description="Helical" evidence="8">
    <location>
        <begin position="269"/>
        <end position="289"/>
    </location>
</feature>
<evidence type="ECO:0000256" key="4">
    <source>
        <dbReference type="ARBA" id="ARBA00022692"/>
    </source>
</evidence>
<feature type="transmembrane region" description="Helical" evidence="8">
    <location>
        <begin position="20"/>
        <end position="38"/>
    </location>
</feature>
<feature type="transmembrane region" description="Helical" evidence="8">
    <location>
        <begin position="298"/>
        <end position="319"/>
    </location>
</feature>
<evidence type="ECO:0000256" key="3">
    <source>
        <dbReference type="ARBA" id="ARBA00022475"/>
    </source>
</evidence>
<dbReference type="FunFam" id="1.20.1250.20:FF:000001">
    <property type="entry name" value="Dicarboxylate MFS transporter"/>
    <property type="match status" value="1"/>
</dbReference>
<accession>A0A423KG56</accession>
<evidence type="ECO:0000256" key="2">
    <source>
        <dbReference type="ARBA" id="ARBA00022448"/>
    </source>
</evidence>
<dbReference type="Gene3D" id="1.20.1250.20">
    <property type="entry name" value="MFS general substrate transporter like domains"/>
    <property type="match status" value="2"/>
</dbReference>
<dbReference type="EMBL" id="MOBP01000012">
    <property type="protein sequence ID" value="RON51791.1"/>
    <property type="molecule type" value="Genomic_DNA"/>
</dbReference>
<reference evidence="10 11" key="1">
    <citation type="submission" date="2016-10" db="EMBL/GenBank/DDBJ databases">
        <title>Comparative genome analysis of multiple Pseudomonas spp. focuses on biocontrol and plant growth promoting traits.</title>
        <authorList>
            <person name="Tao X.-Y."/>
            <person name="Taylor C.G."/>
        </authorList>
    </citation>
    <scope>NUCLEOTIDE SEQUENCE [LARGE SCALE GENOMIC DNA]</scope>
    <source>
        <strain evidence="10 11">39A2</strain>
    </source>
</reference>
<dbReference type="InterPro" id="IPR020846">
    <property type="entry name" value="MFS_dom"/>
</dbReference>
<dbReference type="RefSeq" id="WP_123408256.1">
    <property type="nucleotide sequence ID" value="NZ_MOBP01000012.1"/>
</dbReference>
<dbReference type="NCBIfam" id="NF011656">
    <property type="entry name" value="PRK15075.1"/>
    <property type="match status" value="1"/>
</dbReference>
<feature type="transmembrane region" description="Helical" evidence="8">
    <location>
        <begin position="363"/>
        <end position="385"/>
    </location>
</feature>
<feature type="transmembrane region" description="Helical" evidence="8">
    <location>
        <begin position="80"/>
        <end position="101"/>
    </location>
</feature>
<dbReference type="PROSITE" id="PS50850">
    <property type="entry name" value="MFS"/>
    <property type="match status" value="1"/>
</dbReference>
<feature type="transmembrane region" description="Helical" evidence="8">
    <location>
        <begin position="331"/>
        <end position="351"/>
    </location>
</feature>
<evidence type="ECO:0000256" key="1">
    <source>
        <dbReference type="ARBA" id="ARBA00004651"/>
    </source>
</evidence>
<evidence type="ECO:0000259" key="9">
    <source>
        <dbReference type="PROSITE" id="PS50850"/>
    </source>
</evidence>
<dbReference type="InterPro" id="IPR036259">
    <property type="entry name" value="MFS_trans_sf"/>
</dbReference>
<keyword evidence="6 8" id="KW-1133">Transmembrane helix</keyword>
<feature type="domain" description="Major facilitator superfamily (MFS) profile" evidence="9">
    <location>
        <begin position="8"/>
        <end position="418"/>
    </location>
</feature>
<comment type="subcellular location">
    <subcellularLocation>
        <location evidence="1">Cell membrane</location>
        <topology evidence="1">Multi-pass membrane protein</topology>
    </subcellularLocation>
</comment>
<dbReference type="Proteomes" id="UP000283627">
    <property type="component" value="Unassembled WGS sequence"/>
</dbReference>
<dbReference type="PANTHER" id="PTHR43528:SF6">
    <property type="entry name" value="CITRATE-PROTON SYMPORTER"/>
    <property type="match status" value="1"/>
</dbReference>
<dbReference type="InterPro" id="IPR051084">
    <property type="entry name" value="H+-coupled_symporters"/>
</dbReference>
<dbReference type="OrthoDB" id="3690818at2"/>
<feature type="transmembrane region" description="Helical" evidence="8">
    <location>
        <begin position="156"/>
        <end position="174"/>
    </location>
</feature>
<proteinExistence type="predicted"/>
<dbReference type="Pfam" id="PF00083">
    <property type="entry name" value="Sugar_tr"/>
    <property type="match status" value="2"/>
</dbReference>
<comment type="caution">
    <text evidence="10">The sequence shown here is derived from an EMBL/GenBank/DDBJ whole genome shotgun (WGS) entry which is preliminary data.</text>
</comment>
<feature type="transmembrane region" description="Helical" evidence="8">
    <location>
        <begin position="391"/>
        <end position="412"/>
    </location>
</feature>
<feature type="transmembrane region" description="Helical" evidence="8">
    <location>
        <begin position="231"/>
        <end position="249"/>
    </location>
</feature>
<evidence type="ECO:0000313" key="10">
    <source>
        <dbReference type="EMBL" id="RON51791.1"/>
    </source>
</evidence>
<keyword evidence="4 8" id="KW-0812">Transmembrane</keyword>
<keyword evidence="7 8" id="KW-0472">Membrane</keyword>
<feature type="transmembrane region" description="Helical" evidence="8">
    <location>
        <begin position="44"/>
        <end position="68"/>
    </location>
</feature>
<evidence type="ECO:0000313" key="11">
    <source>
        <dbReference type="Proteomes" id="UP000283627"/>
    </source>
</evidence>
<keyword evidence="3" id="KW-1003">Cell membrane</keyword>
<dbReference type="GO" id="GO:0005886">
    <property type="term" value="C:plasma membrane"/>
    <property type="evidence" value="ECO:0007669"/>
    <property type="project" value="UniProtKB-SubCell"/>
</dbReference>
<feature type="transmembrane region" description="Helical" evidence="8">
    <location>
        <begin position="180"/>
        <end position="203"/>
    </location>
</feature>
<dbReference type="SUPFAM" id="SSF103473">
    <property type="entry name" value="MFS general substrate transporter"/>
    <property type="match status" value="1"/>
</dbReference>
<name>A0A423KG56_9PSED</name>
<sequence length="430" mass="46407">MYSSKGKAVVKVVSGNFLEMFDFMVYGFYASAIARTFFPSDSAFASLMLSFATFGAGFLMRPLGAIILGAYIDRHGRKKGLVITLGLMAAGTTMIAFMPGYEEIGIVAPLLVLAGRLLQGFSAGVELGGVSVYLSEIATPGKKGLFVSWQSASQQIAVVVAALLGVTLTTHLSAEQMTSWGWRVPFLFGCLIVPAIFIIRSTLQETPEFASRKKHPTLSEIWQSIFHNWRLILAGAAMVVMTTVSFYMITAYAPTFAKNELKMSELDSFLIAMLVGLSNFFWLPVMGALSDRVGRKPLLVGATVLTVLTAYPALIWLVSNPSFSHLLIVELWLSFLYGSYNGAMVVALTEIMPIEVRTTGFSLAYSLATATFGGFTPVVCTYLIHVLGDSAAPGIWLTLAALLGLAATLFLFRSHPSMAGKQTSPQPTGF</sequence>
<evidence type="ECO:0000256" key="7">
    <source>
        <dbReference type="ARBA" id="ARBA00023136"/>
    </source>
</evidence>
<dbReference type="InterPro" id="IPR005828">
    <property type="entry name" value="MFS_sugar_transport-like"/>
</dbReference>
<dbReference type="InterPro" id="IPR005829">
    <property type="entry name" value="Sugar_transporter_CS"/>
</dbReference>
<keyword evidence="2" id="KW-0813">Transport</keyword>